<evidence type="ECO:0000313" key="3">
    <source>
        <dbReference type="Proteomes" id="UP001499924"/>
    </source>
</evidence>
<feature type="compositionally biased region" description="Low complexity" evidence="1">
    <location>
        <begin position="142"/>
        <end position="162"/>
    </location>
</feature>
<feature type="region of interest" description="Disordered" evidence="1">
    <location>
        <begin position="134"/>
        <end position="199"/>
    </location>
</feature>
<gene>
    <name evidence="2" type="ORF">GCM10010531_40220</name>
</gene>
<keyword evidence="3" id="KW-1185">Reference proteome</keyword>
<feature type="region of interest" description="Disordered" evidence="1">
    <location>
        <begin position="59"/>
        <end position="98"/>
    </location>
</feature>
<reference evidence="3" key="1">
    <citation type="journal article" date="2019" name="Int. J. Syst. Evol. Microbiol.">
        <title>The Global Catalogue of Microorganisms (GCM) 10K type strain sequencing project: providing services to taxonomists for standard genome sequencing and annotation.</title>
        <authorList>
            <consortium name="The Broad Institute Genomics Platform"/>
            <consortium name="The Broad Institute Genome Sequencing Center for Infectious Disease"/>
            <person name="Wu L."/>
            <person name="Ma J."/>
        </authorList>
    </citation>
    <scope>NUCLEOTIDE SEQUENCE [LARGE SCALE GENOMIC DNA]</scope>
    <source>
        <strain evidence="3">JCM 15614</strain>
    </source>
</reference>
<proteinExistence type="predicted"/>
<comment type="caution">
    <text evidence="2">The sequence shown here is derived from an EMBL/GenBank/DDBJ whole genome shotgun (WGS) entry which is preliminary data.</text>
</comment>
<dbReference type="EMBL" id="BAAAVV010000015">
    <property type="protein sequence ID" value="GAA3181949.1"/>
    <property type="molecule type" value="Genomic_DNA"/>
</dbReference>
<name>A0ABP6PKZ3_9ACTN</name>
<evidence type="ECO:0000313" key="2">
    <source>
        <dbReference type="EMBL" id="GAA3181949.1"/>
    </source>
</evidence>
<sequence>MVDPAAVDRVDQRAGDVLLPDHLGEGRRAVLAVESQGHAARLRGATDAPAAVPGPLRAASLKSGRQRADAPGMTDDTTSVLDTRPTQADGAGAEPTDVPTLNWRVPVALLAAASVIAALVVWFFGGDDPATTERAAADRTSAGVTLPTAVAPVTTDPAATTPAPAPADAPAPGTAAPAPGTAAQSAPGTTTSQPAGWEPRTFQGVTFAVPAGARMPDVVDEGGNGASPLFAWNGPAIGGDIYSQVSMWVLPADGATPPDAYQPVSVPGAGQAFVLIGPGGTQPETITVDLHMLTADRHINLFGMFAAGPAGEQMVQDLIASVVVG</sequence>
<accession>A0ABP6PKZ3</accession>
<feature type="compositionally biased region" description="Low complexity" evidence="1">
    <location>
        <begin position="170"/>
        <end position="191"/>
    </location>
</feature>
<evidence type="ECO:0000256" key="1">
    <source>
        <dbReference type="SAM" id="MobiDB-lite"/>
    </source>
</evidence>
<dbReference type="Proteomes" id="UP001499924">
    <property type="component" value="Unassembled WGS sequence"/>
</dbReference>
<organism evidence="2 3">
    <name type="scientific">Blastococcus jejuensis</name>
    <dbReference type="NCBI Taxonomy" id="351224"/>
    <lineage>
        <taxon>Bacteria</taxon>
        <taxon>Bacillati</taxon>
        <taxon>Actinomycetota</taxon>
        <taxon>Actinomycetes</taxon>
        <taxon>Geodermatophilales</taxon>
        <taxon>Geodermatophilaceae</taxon>
        <taxon>Blastococcus</taxon>
    </lineage>
</organism>
<protein>
    <submittedName>
        <fullName evidence="2">Uncharacterized protein</fullName>
    </submittedName>
</protein>
<feature type="compositionally biased region" description="Polar residues" evidence="1">
    <location>
        <begin position="75"/>
        <end position="86"/>
    </location>
</feature>